<dbReference type="SUPFAM" id="SSF49870">
    <property type="entry name" value="Osmotin, thaumatin-like protein"/>
    <property type="match status" value="1"/>
</dbReference>
<sequence length="217" mass="22788">MHAPNTPASANASARGQRRARAAAAAQLALLLLCACPAAQAYIDVRNNCGFALTAFWRSGAGSTHNKRLLPGELVQVTFSGGVWVAGVIWGSRNASINNGHATQLEFTIGADVGGGKKQDFYDVNAYNTPVRVRPLNPPSVSGSWCGSPSCVIPSLATWCTGPNYRAGPDPACINKDGPGLVATPGTRAFKAKCPQDDATSMFACKWGTNYEVKFCP</sequence>
<protein>
    <recommendedName>
        <fullName evidence="4">Thaumatin-like protein</fullName>
    </recommendedName>
</protein>
<keyword evidence="1" id="KW-0732">Signal</keyword>
<evidence type="ECO:0008006" key="4">
    <source>
        <dbReference type="Google" id="ProtNLM"/>
    </source>
</evidence>
<name>A0A835T086_CHLIN</name>
<accession>A0A835T086</accession>
<evidence type="ECO:0000256" key="1">
    <source>
        <dbReference type="SAM" id="SignalP"/>
    </source>
</evidence>
<dbReference type="EMBL" id="JAEHOC010000013">
    <property type="protein sequence ID" value="KAG2436448.1"/>
    <property type="molecule type" value="Genomic_DNA"/>
</dbReference>
<reference evidence="2" key="1">
    <citation type="journal article" date="2020" name="bioRxiv">
        <title>Comparative genomics of Chlamydomonas.</title>
        <authorList>
            <person name="Craig R.J."/>
            <person name="Hasan A.R."/>
            <person name="Ness R.W."/>
            <person name="Keightley P.D."/>
        </authorList>
    </citation>
    <scope>NUCLEOTIDE SEQUENCE</scope>
    <source>
        <strain evidence="2">SAG 7.73</strain>
    </source>
</reference>
<dbReference type="SMART" id="SM00205">
    <property type="entry name" value="THN"/>
    <property type="match status" value="1"/>
</dbReference>
<organism evidence="2 3">
    <name type="scientific">Chlamydomonas incerta</name>
    <dbReference type="NCBI Taxonomy" id="51695"/>
    <lineage>
        <taxon>Eukaryota</taxon>
        <taxon>Viridiplantae</taxon>
        <taxon>Chlorophyta</taxon>
        <taxon>core chlorophytes</taxon>
        <taxon>Chlorophyceae</taxon>
        <taxon>CS clade</taxon>
        <taxon>Chlamydomonadales</taxon>
        <taxon>Chlamydomonadaceae</taxon>
        <taxon>Chlamydomonas</taxon>
    </lineage>
</organism>
<evidence type="ECO:0000313" key="3">
    <source>
        <dbReference type="Proteomes" id="UP000650467"/>
    </source>
</evidence>
<dbReference type="Gene3D" id="2.60.110.10">
    <property type="entry name" value="Thaumatin"/>
    <property type="match status" value="1"/>
</dbReference>
<proteinExistence type="predicted"/>
<gene>
    <name evidence="2" type="ORF">HXX76_006751</name>
</gene>
<dbReference type="PANTHER" id="PTHR31013:SF2">
    <property type="entry name" value="THAUMATIN-LIKE PROTEIN"/>
    <property type="match status" value="1"/>
</dbReference>
<feature type="chain" id="PRO_5032377732" description="Thaumatin-like protein" evidence="1">
    <location>
        <begin position="42"/>
        <end position="217"/>
    </location>
</feature>
<dbReference type="PROSITE" id="PS51367">
    <property type="entry name" value="THAUMATIN_2"/>
    <property type="match status" value="1"/>
</dbReference>
<dbReference type="InterPro" id="IPR037176">
    <property type="entry name" value="Osmotin/thaumatin-like_sf"/>
</dbReference>
<dbReference type="AlphaFoldDB" id="A0A835T086"/>
<evidence type="ECO:0000313" key="2">
    <source>
        <dbReference type="EMBL" id="KAG2436448.1"/>
    </source>
</evidence>
<dbReference type="InterPro" id="IPR001938">
    <property type="entry name" value="Thaumatin"/>
</dbReference>
<comment type="caution">
    <text evidence="2">The sequence shown here is derived from an EMBL/GenBank/DDBJ whole genome shotgun (WGS) entry which is preliminary data.</text>
</comment>
<dbReference type="PANTHER" id="PTHR31013">
    <property type="entry name" value="THAUMATIN FAMILY PROTEIN-RELATED"/>
    <property type="match status" value="1"/>
</dbReference>
<dbReference type="OrthoDB" id="430315at2759"/>
<dbReference type="Proteomes" id="UP000650467">
    <property type="component" value="Unassembled WGS sequence"/>
</dbReference>
<keyword evidence="3" id="KW-1185">Reference proteome</keyword>
<feature type="signal peptide" evidence="1">
    <location>
        <begin position="1"/>
        <end position="41"/>
    </location>
</feature>